<dbReference type="InterPro" id="IPR037219">
    <property type="entry name" value="Peptidase_M41-like"/>
</dbReference>
<dbReference type="GO" id="GO:0005524">
    <property type="term" value="F:ATP binding"/>
    <property type="evidence" value="ECO:0007669"/>
    <property type="project" value="InterPro"/>
</dbReference>
<evidence type="ECO:0000313" key="2">
    <source>
        <dbReference type="Proteomes" id="UP000320722"/>
    </source>
</evidence>
<dbReference type="EMBL" id="CP036347">
    <property type="protein sequence ID" value="QDU05938.1"/>
    <property type="molecule type" value="Genomic_DNA"/>
</dbReference>
<evidence type="ECO:0000313" key="1">
    <source>
        <dbReference type="EMBL" id="QDU05938.1"/>
    </source>
</evidence>
<dbReference type="GO" id="GO:0006508">
    <property type="term" value="P:proteolysis"/>
    <property type="evidence" value="ECO:0007669"/>
    <property type="project" value="InterPro"/>
</dbReference>
<dbReference type="Gene3D" id="1.20.58.760">
    <property type="entry name" value="Peptidase M41"/>
    <property type="match status" value="1"/>
</dbReference>
<gene>
    <name evidence="1" type="ORF">V6x_56820</name>
</gene>
<reference evidence="1 2" key="1">
    <citation type="submission" date="2019-02" db="EMBL/GenBank/DDBJ databases">
        <title>Deep-cultivation of Planctomycetes and their phenomic and genomic characterization uncovers novel biology.</title>
        <authorList>
            <person name="Wiegand S."/>
            <person name="Jogler M."/>
            <person name="Boedeker C."/>
            <person name="Pinto D."/>
            <person name="Vollmers J."/>
            <person name="Rivas-Marin E."/>
            <person name="Kohn T."/>
            <person name="Peeters S.H."/>
            <person name="Heuer A."/>
            <person name="Rast P."/>
            <person name="Oberbeckmann S."/>
            <person name="Bunk B."/>
            <person name="Jeske O."/>
            <person name="Meyerdierks A."/>
            <person name="Storesund J.E."/>
            <person name="Kallscheuer N."/>
            <person name="Luecker S."/>
            <person name="Lage O.M."/>
            <person name="Pohl T."/>
            <person name="Merkel B.J."/>
            <person name="Hornburger P."/>
            <person name="Mueller R.-W."/>
            <person name="Bruemmer F."/>
            <person name="Labrenz M."/>
            <person name="Spormann A.M."/>
            <person name="Op den Camp H."/>
            <person name="Overmann J."/>
            <person name="Amann R."/>
            <person name="Jetten M.S.M."/>
            <person name="Mascher T."/>
            <person name="Medema M.H."/>
            <person name="Devos D.P."/>
            <person name="Kaster A.-K."/>
            <person name="Ovreas L."/>
            <person name="Rohde M."/>
            <person name="Galperin M.Y."/>
            <person name="Jogler C."/>
        </authorList>
    </citation>
    <scope>NUCLEOTIDE SEQUENCE [LARGE SCALE GENOMIC DNA]</scope>
    <source>
        <strain evidence="1 2">V6</strain>
    </source>
</reference>
<accession>A0A517WL04</accession>
<dbReference type="RefSeq" id="WP_145044572.1">
    <property type="nucleotide sequence ID" value="NZ_CP036347.1"/>
</dbReference>
<dbReference type="SUPFAM" id="SSF140990">
    <property type="entry name" value="FtsH protease domain-like"/>
    <property type="match status" value="1"/>
</dbReference>
<sequence>MNSINQTITNETFSAYHEAGHAVSAVIFGYPVSGVDIEPRGIPGLGMTLGFTDVSLPAPRTFLGKGIDQIRPLLIILLAGTYSERIVNPNAELDMRHDQSDGSRALFYITGAICPARTKNGTLTTESEDIIINSRQINDSFANALNETEVFINECTQSIENVAKELLKAKVVSPERLYQLVELDIK</sequence>
<dbReference type="Proteomes" id="UP000320722">
    <property type="component" value="Chromosome"/>
</dbReference>
<dbReference type="GO" id="GO:0004176">
    <property type="term" value="F:ATP-dependent peptidase activity"/>
    <property type="evidence" value="ECO:0007669"/>
    <property type="project" value="InterPro"/>
</dbReference>
<protein>
    <submittedName>
        <fullName evidence="1">Peptidase family M41</fullName>
    </submittedName>
</protein>
<name>A0A517WL04_9PLAN</name>
<proteinExistence type="predicted"/>
<dbReference type="GO" id="GO:0004222">
    <property type="term" value="F:metalloendopeptidase activity"/>
    <property type="evidence" value="ECO:0007669"/>
    <property type="project" value="InterPro"/>
</dbReference>
<dbReference type="AlphaFoldDB" id="A0A517WL04"/>
<organism evidence="1 2">
    <name type="scientific">Gimesia chilikensis</name>
    <dbReference type="NCBI Taxonomy" id="2605989"/>
    <lineage>
        <taxon>Bacteria</taxon>
        <taxon>Pseudomonadati</taxon>
        <taxon>Planctomycetota</taxon>
        <taxon>Planctomycetia</taxon>
        <taxon>Planctomycetales</taxon>
        <taxon>Planctomycetaceae</taxon>
        <taxon>Gimesia</taxon>
    </lineage>
</organism>